<keyword evidence="2" id="KW-0732">Signal</keyword>
<reference evidence="3 4" key="1">
    <citation type="journal article" date="2023" name="BMC Biotechnol.">
        <title>Vitis rotundifolia cv Carlos genome sequencing.</title>
        <authorList>
            <person name="Huff M."/>
            <person name="Hulse-Kemp A."/>
            <person name="Scheffler B."/>
            <person name="Youngblood R."/>
            <person name="Simpson S."/>
            <person name="Babiker E."/>
            <person name="Staton M."/>
        </authorList>
    </citation>
    <scope>NUCLEOTIDE SEQUENCE [LARGE SCALE GENOMIC DNA]</scope>
    <source>
        <tissue evidence="3">Leaf</tissue>
    </source>
</reference>
<evidence type="ECO:0000256" key="2">
    <source>
        <dbReference type="SAM" id="SignalP"/>
    </source>
</evidence>
<dbReference type="AlphaFoldDB" id="A0AA39AE98"/>
<accession>A0AA39AE98</accession>
<evidence type="ECO:0000256" key="1">
    <source>
        <dbReference type="SAM" id="MobiDB-lite"/>
    </source>
</evidence>
<feature type="signal peptide" evidence="2">
    <location>
        <begin position="1"/>
        <end position="23"/>
    </location>
</feature>
<feature type="chain" id="PRO_5041211112" evidence="2">
    <location>
        <begin position="24"/>
        <end position="131"/>
    </location>
</feature>
<evidence type="ECO:0000313" key="4">
    <source>
        <dbReference type="Proteomes" id="UP001168098"/>
    </source>
</evidence>
<comment type="caution">
    <text evidence="3">The sequence shown here is derived from an EMBL/GenBank/DDBJ whole genome shotgun (WGS) entry which is preliminary data.</text>
</comment>
<protein>
    <submittedName>
        <fullName evidence="3">Uncharacterized protein</fullName>
    </submittedName>
</protein>
<organism evidence="3 4">
    <name type="scientific">Vitis rotundifolia</name>
    <name type="common">Muscadine grape</name>
    <dbReference type="NCBI Taxonomy" id="103349"/>
    <lineage>
        <taxon>Eukaryota</taxon>
        <taxon>Viridiplantae</taxon>
        <taxon>Streptophyta</taxon>
        <taxon>Embryophyta</taxon>
        <taxon>Tracheophyta</taxon>
        <taxon>Spermatophyta</taxon>
        <taxon>Magnoliopsida</taxon>
        <taxon>eudicotyledons</taxon>
        <taxon>Gunneridae</taxon>
        <taxon>Pentapetalae</taxon>
        <taxon>rosids</taxon>
        <taxon>Vitales</taxon>
        <taxon>Vitaceae</taxon>
        <taxon>Viteae</taxon>
        <taxon>Vitis</taxon>
    </lineage>
</organism>
<proteinExistence type="predicted"/>
<dbReference type="EMBL" id="JARBHA010000003">
    <property type="protein sequence ID" value="KAJ9704818.1"/>
    <property type="molecule type" value="Genomic_DNA"/>
</dbReference>
<keyword evidence="4" id="KW-1185">Reference proteome</keyword>
<sequence>MMKSPLAFLAVFSLLLLYNTVDGRQHPEEYWTRGRNLRMRMPMRKATEQKPKGILFFDVFKYHNAATDDEHEAEEKPFGTSSEPVGSGGVGGGDPKEEEPFGTASEPVGSGGDPKVVKHLFKHYGPKVPAN</sequence>
<evidence type="ECO:0000313" key="3">
    <source>
        <dbReference type="EMBL" id="KAJ9704818.1"/>
    </source>
</evidence>
<gene>
    <name evidence="3" type="ORF">PVL29_003050</name>
</gene>
<dbReference type="Proteomes" id="UP001168098">
    <property type="component" value="Unassembled WGS sequence"/>
</dbReference>
<name>A0AA39AE98_VITRO</name>
<feature type="region of interest" description="Disordered" evidence="1">
    <location>
        <begin position="68"/>
        <end position="131"/>
    </location>
</feature>